<name>A0A7Y3SZ96_9CLOT</name>
<dbReference type="SUPFAM" id="SSF55811">
    <property type="entry name" value="Nudix"/>
    <property type="match status" value="1"/>
</dbReference>
<gene>
    <name evidence="3" type="ORF">HLQ16_19620</name>
</gene>
<proteinExistence type="predicted"/>
<dbReference type="Gene3D" id="3.90.79.10">
    <property type="entry name" value="Nucleoside Triphosphate Pyrophosphohydrolase"/>
    <property type="match status" value="1"/>
</dbReference>
<dbReference type="Proteomes" id="UP000531659">
    <property type="component" value="Unassembled WGS sequence"/>
</dbReference>
<accession>A0A7Y3SZ96</accession>
<evidence type="ECO:0000313" key="4">
    <source>
        <dbReference type="Proteomes" id="UP000531659"/>
    </source>
</evidence>
<dbReference type="RefSeq" id="WP_171298715.1">
    <property type="nucleotide sequence ID" value="NZ_CP087098.1"/>
</dbReference>
<evidence type="ECO:0000259" key="2">
    <source>
        <dbReference type="Pfam" id="PF00293"/>
    </source>
</evidence>
<sequence>MKIEFYELGKVDEENLKFTVISSVYQGKWIYVRDKQRETWEIPGGHRDVGEGIDNTAKRELFEETGAIEFNLRPICDYSICDYSMNNSNDKSYGRLFFSQVREIGDLPISEIGEIMLFDGLPENLTYPELNWLMYKKAVHLK</sequence>
<reference evidence="3 4" key="1">
    <citation type="submission" date="2020-05" db="EMBL/GenBank/DDBJ databases">
        <title>Complete genome of Clostridium estertheticum subspecies estertheticum, isolated from Vacuum packed lamb meat from New Zealand imported to Switzerland.</title>
        <authorList>
            <person name="Wambui J."/>
            <person name="Stevens M.J.A."/>
            <person name="Stephan R."/>
        </authorList>
    </citation>
    <scope>NUCLEOTIDE SEQUENCE [LARGE SCALE GENOMIC DNA]</scope>
    <source>
        <strain evidence="3 4">CEST001</strain>
    </source>
</reference>
<dbReference type="CDD" id="cd04665">
    <property type="entry name" value="NUDIX_RppH"/>
    <property type="match status" value="1"/>
</dbReference>
<dbReference type="GO" id="GO:0016787">
    <property type="term" value="F:hydrolase activity"/>
    <property type="evidence" value="ECO:0007669"/>
    <property type="project" value="UniProtKB-KW"/>
</dbReference>
<evidence type="ECO:0000256" key="1">
    <source>
        <dbReference type="ARBA" id="ARBA00022801"/>
    </source>
</evidence>
<dbReference type="InterPro" id="IPR015797">
    <property type="entry name" value="NUDIX_hydrolase-like_dom_sf"/>
</dbReference>
<feature type="domain" description="Nudix hydrolase" evidence="2">
    <location>
        <begin position="34"/>
        <end position="77"/>
    </location>
</feature>
<dbReference type="InterPro" id="IPR014078">
    <property type="entry name" value="Nudix_YtkD"/>
</dbReference>
<comment type="caution">
    <text evidence="3">The sequence shown here is derived from an EMBL/GenBank/DDBJ whole genome shotgun (WGS) entry which is preliminary data.</text>
</comment>
<evidence type="ECO:0000313" key="3">
    <source>
        <dbReference type="EMBL" id="NNU78125.1"/>
    </source>
</evidence>
<dbReference type="InterPro" id="IPR000086">
    <property type="entry name" value="NUDIX_hydrolase_dom"/>
</dbReference>
<dbReference type="AlphaFoldDB" id="A0A7Y3SZ96"/>
<keyword evidence="1" id="KW-0378">Hydrolase</keyword>
<dbReference type="PROSITE" id="PS00893">
    <property type="entry name" value="NUDIX_BOX"/>
    <property type="match status" value="1"/>
</dbReference>
<protein>
    <submittedName>
        <fullName evidence="3">NUDIX domain-containing protein</fullName>
    </submittedName>
</protein>
<dbReference type="EMBL" id="JABEYB010000019">
    <property type="protein sequence ID" value="NNU78125.1"/>
    <property type="molecule type" value="Genomic_DNA"/>
</dbReference>
<organism evidence="3 4">
    <name type="scientific">Clostridium estertheticum</name>
    <dbReference type="NCBI Taxonomy" id="238834"/>
    <lineage>
        <taxon>Bacteria</taxon>
        <taxon>Bacillati</taxon>
        <taxon>Bacillota</taxon>
        <taxon>Clostridia</taxon>
        <taxon>Eubacteriales</taxon>
        <taxon>Clostridiaceae</taxon>
        <taxon>Clostridium</taxon>
    </lineage>
</organism>
<dbReference type="InterPro" id="IPR020084">
    <property type="entry name" value="NUDIX_hydrolase_CS"/>
</dbReference>
<dbReference type="Pfam" id="PF00293">
    <property type="entry name" value="NUDIX"/>
    <property type="match status" value="1"/>
</dbReference>